<dbReference type="PROSITE" id="PS00916">
    <property type="entry name" value="PI3_4_KINASE_2"/>
    <property type="match status" value="1"/>
</dbReference>
<name>A0A6V7XW54_MELEN</name>
<dbReference type="EMBL" id="CAJEWN010002414">
    <property type="protein sequence ID" value="CAD2203546.1"/>
    <property type="molecule type" value="Genomic_DNA"/>
</dbReference>
<sequence>MASSRQSTNSDIPLDYFEGHESMDLATFLIKIACQNSPIAIFLYCKFGNKQISEFYSSVILKLQQALSSGNSACKQTLATISSQKKFVDTLVDIAKSVADSSGSRSKKLELLKKKLIENNDLIDLKGMSLPLDPSVHVKSVQPESTTLFSSNLMPMRLTFSTVRGNITPYECAEAYTTIFKRGDDLRQDQLVLQMIRLMDSLLKEDKLDLCLTPYAVLATSCSEGFVQFVRGATPLADIKSIQDTLRTFRPSSSAPYGIEADVLNNYVKSCAGYSIICYILGIGDRHLHNLLLCENGFFLLPIAQLFDESFFPPCSQKSPQASVLKLFCFIKLISFTSLFPLKKSKPSEPNIEISESFLELTETCGWSKMFHVDFGFILGRDPKPMPPPMKLTSEMINAMGGQNRFSFLFF</sequence>
<dbReference type="PROSITE" id="PS00915">
    <property type="entry name" value="PI3_4_KINASE_1"/>
    <property type="match status" value="1"/>
</dbReference>
<organism evidence="7 8">
    <name type="scientific">Meloidogyne enterolobii</name>
    <name type="common">Root-knot nematode worm</name>
    <name type="synonym">Meloidogyne mayaguensis</name>
    <dbReference type="NCBI Taxonomy" id="390850"/>
    <lineage>
        <taxon>Eukaryota</taxon>
        <taxon>Metazoa</taxon>
        <taxon>Ecdysozoa</taxon>
        <taxon>Nematoda</taxon>
        <taxon>Chromadorea</taxon>
        <taxon>Rhabditida</taxon>
        <taxon>Tylenchina</taxon>
        <taxon>Tylenchomorpha</taxon>
        <taxon>Tylenchoidea</taxon>
        <taxon>Meloidogynidae</taxon>
        <taxon>Meloidogyninae</taxon>
        <taxon>Meloidogyne</taxon>
    </lineage>
</organism>
<dbReference type="GO" id="GO:0000407">
    <property type="term" value="C:phagophore assembly site"/>
    <property type="evidence" value="ECO:0007669"/>
    <property type="project" value="TreeGrafter"/>
</dbReference>
<dbReference type="Gene3D" id="3.30.1010.10">
    <property type="entry name" value="Phosphatidylinositol 3-kinase Catalytic Subunit, Chain A, domain 4"/>
    <property type="match status" value="1"/>
</dbReference>
<dbReference type="GO" id="GO:0005777">
    <property type="term" value="C:peroxisome"/>
    <property type="evidence" value="ECO:0007669"/>
    <property type="project" value="TreeGrafter"/>
</dbReference>
<dbReference type="GO" id="GO:0048015">
    <property type="term" value="P:phosphatidylinositol-mediated signaling"/>
    <property type="evidence" value="ECO:0007669"/>
    <property type="project" value="TreeGrafter"/>
</dbReference>
<dbReference type="Pfam" id="PF00454">
    <property type="entry name" value="PI3_PI4_kinase"/>
    <property type="match status" value="2"/>
</dbReference>
<dbReference type="GO" id="GO:0034271">
    <property type="term" value="C:phosphatidylinositol 3-kinase complex, class III, type I"/>
    <property type="evidence" value="ECO:0007669"/>
    <property type="project" value="TreeGrafter"/>
</dbReference>
<dbReference type="PANTHER" id="PTHR10048:SF7">
    <property type="entry name" value="PHOSPHATIDYLINOSITOL 3-KINASE CATALYTIC SUBUNIT TYPE 3"/>
    <property type="match status" value="1"/>
</dbReference>
<reference evidence="7 8" key="1">
    <citation type="submission" date="2020-08" db="EMBL/GenBank/DDBJ databases">
        <authorList>
            <person name="Koutsovoulos G."/>
            <person name="Danchin GJ E."/>
        </authorList>
    </citation>
    <scope>NUCLEOTIDE SEQUENCE [LARGE SCALE GENOMIC DNA]</scope>
</reference>
<dbReference type="PANTHER" id="PTHR10048">
    <property type="entry name" value="PHOSPHATIDYLINOSITOL KINASE"/>
    <property type="match status" value="1"/>
</dbReference>
<dbReference type="SMART" id="SM00146">
    <property type="entry name" value="PI3Kc"/>
    <property type="match status" value="1"/>
</dbReference>
<proteinExistence type="predicted"/>
<evidence type="ECO:0000256" key="5">
    <source>
        <dbReference type="ARBA" id="ARBA00022840"/>
    </source>
</evidence>
<keyword evidence="4" id="KW-0418">Kinase</keyword>
<dbReference type="InterPro" id="IPR000403">
    <property type="entry name" value="PI3/4_kinase_cat_dom"/>
</dbReference>
<accession>A0A6V7XW54</accession>
<dbReference type="InterPro" id="IPR011009">
    <property type="entry name" value="Kinase-like_dom_sf"/>
</dbReference>
<evidence type="ECO:0000256" key="1">
    <source>
        <dbReference type="ARBA" id="ARBA00012073"/>
    </source>
</evidence>
<dbReference type="OrthoDB" id="67688at2759"/>
<dbReference type="InterPro" id="IPR018936">
    <property type="entry name" value="PI3/4_kinase_CS"/>
</dbReference>
<evidence type="ECO:0000256" key="3">
    <source>
        <dbReference type="ARBA" id="ARBA00022741"/>
    </source>
</evidence>
<dbReference type="AlphaFoldDB" id="A0A6V7XW54"/>
<keyword evidence="2" id="KW-0808">Transferase</keyword>
<protein>
    <recommendedName>
        <fullName evidence="1">phosphatidylinositol 3-kinase</fullName>
        <ecNumber evidence="1">2.7.1.137</ecNumber>
    </recommendedName>
</protein>
<dbReference type="SUPFAM" id="SSF56112">
    <property type="entry name" value="Protein kinase-like (PK-like)"/>
    <property type="match status" value="2"/>
</dbReference>
<dbReference type="GO" id="GO:0034272">
    <property type="term" value="C:phosphatidylinositol 3-kinase complex, class III, type II"/>
    <property type="evidence" value="ECO:0007669"/>
    <property type="project" value="TreeGrafter"/>
</dbReference>
<dbReference type="GO" id="GO:0000045">
    <property type="term" value="P:autophagosome assembly"/>
    <property type="evidence" value="ECO:0007669"/>
    <property type="project" value="TreeGrafter"/>
</dbReference>
<dbReference type="GO" id="GO:0005768">
    <property type="term" value="C:endosome"/>
    <property type="evidence" value="ECO:0007669"/>
    <property type="project" value="TreeGrafter"/>
</dbReference>
<evidence type="ECO:0000259" key="6">
    <source>
        <dbReference type="PROSITE" id="PS50290"/>
    </source>
</evidence>
<dbReference type="GO" id="GO:0016303">
    <property type="term" value="F:1-phosphatidylinositol-3-kinase activity"/>
    <property type="evidence" value="ECO:0007669"/>
    <property type="project" value="UniProtKB-EC"/>
</dbReference>
<evidence type="ECO:0000313" key="7">
    <source>
        <dbReference type="EMBL" id="CAD2203546.1"/>
    </source>
</evidence>
<dbReference type="GO" id="GO:0005524">
    <property type="term" value="F:ATP binding"/>
    <property type="evidence" value="ECO:0007669"/>
    <property type="project" value="UniProtKB-KW"/>
</dbReference>
<keyword evidence="3" id="KW-0547">Nucleotide-binding</keyword>
<dbReference type="Proteomes" id="UP000580250">
    <property type="component" value="Unassembled WGS sequence"/>
</dbReference>
<dbReference type="PROSITE" id="PS50290">
    <property type="entry name" value="PI3_4_KINASE_3"/>
    <property type="match status" value="1"/>
</dbReference>
<dbReference type="GO" id="GO:0006897">
    <property type="term" value="P:endocytosis"/>
    <property type="evidence" value="ECO:0007669"/>
    <property type="project" value="TreeGrafter"/>
</dbReference>
<dbReference type="EC" id="2.7.1.137" evidence="1"/>
<dbReference type="InterPro" id="IPR036940">
    <property type="entry name" value="PI3/4_kinase_cat_sf"/>
</dbReference>
<dbReference type="FunFam" id="3.30.1010.10:FF:000002">
    <property type="entry name" value="Phosphatidylinositol 3-kinase catalytic subunit type 3"/>
    <property type="match status" value="1"/>
</dbReference>
<gene>
    <name evidence="7" type="ORF">MENT_LOCUS57240</name>
</gene>
<evidence type="ECO:0000256" key="4">
    <source>
        <dbReference type="ARBA" id="ARBA00022777"/>
    </source>
</evidence>
<feature type="domain" description="PI3K/PI4K catalytic" evidence="6">
    <location>
        <begin position="142"/>
        <end position="411"/>
    </location>
</feature>
<keyword evidence="5" id="KW-0067">ATP-binding</keyword>
<dbReference type="Gene3D" id="1.10.1070.11">
    <property type="entry name" value="Phosphatidylinositol 3-/4-kinase, catalytic domain"/>
    <property type="match status" value="1"/>
</dbReference>
<evidence type="ECO:0000313" key="8">
    <source>
        <dbReference type="Proteomes" id="UP000580250"/>
    </source>
</evidence>
<comment type="caution">
    <text evidence="7">The sequence shown here is derived from an EMBL/GenBank/DDBJ whole genome shotgun (WGS) entry which is preliminary data.</text>
</comment>
<evidence type="ECO:0000256" key="2">
    <source>
        <dbReference type="ARBA" id="ARBA00022679"/>
    </source>
</evidence>
<dbReference type="InterPro" id="IPR015433">
    <property type="entry name" value="PI3/4_kinase"/>
</dbReference>